<dbReference type="SUPFAM" id="SSF50129">
    <property type="entry name" value="GroES-like"/>
    <property type="match status" value="1"/>
</dbReference>
<dbReference type="Pfam" id="PF00107">
    <property type="entry name" value="ADH_zinc_N"/>
    <property type="match status" value="1"/>
</dbReference>
<dbReference type="SMART" id="SM00829">
    <property type="entry name" value="PKS_ER"/>
    <property type="match status" value="1"/>
</dbReference>
<dbReference type="Gene3D" id="3.90.180.10">
    <property type="entry name" value="Medium-chain alcohol dehydrogenases, catalytic domain"/>
    <property type="match status" value="1"/>
</dbReference>
<evidence type="ECO:0000256" key="3">
    <source>
        <dbReference type="ARBA" id="ARBA00023002"/>
    </source>
</evidence>
<protein>
    <submittedName>
        <fullName evidence="6">Alcohol dehydrogenase GroES domain protein</fullName>
    </submittedName>
</protein>
<evidence type="ECO:0000256" key="4">
    <source>
        <dbReference type="RuleBase" id="RU361277"/>
    </source>
</evidence>
<dbReference type="InterPro" id="IPR013149">
    <property type="entry name" value="ADH-like_C"/>
</dbReference>
<dbReference type="InterPro" id="IPR020843">
    <property type="entry name" value="ER"/>
</dbReference>
<keyword evidence="3" id="KW-0560">Oxidoreductase</keyword>
<dbReference type="Gene3D" id="3.40.50.720">
    <property type="entry name" value="NAD(P)-binding Rossmann-like Domain"/>
    <property type="match status" value="1"/>
</dbReference>
<keyword evidence="1 4" id="KW-0479">Metal-binding</keyword>
<dbReference type="CDD" id="cd08236">
    <property type="entry name" value="sugar_DH"/>
    <property type="match status" value="1"/>
</dbReference>
<gene>
    <name evidence="6" type="ordered locus">Acid_7535</name>
</gene>
<evidence type="ECO:0000256" key="1">
    <source>
        <dbReference type="ARBA" id="ARBA00022723"/>
    </source>
</evidence>
<dbReference type="SUPFAM" id="SSF51735">
    <property type="entry name" value="NAD(P)-binding Rossmann-fold domains"/>
    <property type="match status" value="1"/>
</dbReference>
<dbReference type="KEGG" id="sus:Acid_7535"/>
<name>Q01PH7_SOLUE</name>
<dbReference type="InterPro" id="IPR011032">
    <property type="entry name" value="GroES-like_sf"/>
</dbReference>
<organism evidence="6">
    <name type="scientific">Solibacter usitatus (strain Ellin6076)</name>
    <dbReference type="NCBI Taxonomy" id="234267"/>
    <lineage>
        <taxon>Bacteria</taxon>
        <taxon>Pseudomonadati</taxon>
        <taxon>Acidobacteriota</taxon>
        <taxon>Terriglobia</taxon>
        <taxon>Bryobacterales</taxon>
        <taxon>Solibacteraceae</taxon>
        <taxon>Candidatus Solibacter</taxon>
    </lineage>
</organism>
<dbReference type="PROSITE" id="PS00059">
    <property type="entry name" value="ADH_ZINC"/>
    <property type="match status" value="1"/>
</dbReference>
<dbReference type="PANTHER" id="PTHR43401:SF2">
    <property type="entry name" value="L-THREONINE 3-DEHYDROGENASE"/>
    <property type="match status" value="1"/>
</dbReference>
<dbReference type="FunCoup" id="Q01PH7">
    <property type="interactions" value="404"/>
</dbReference>
<dbReference type="InterPro" id="IPR050129">
    <property type="entry name" value="Zn_alcohol_dh"/>
</dbReference>
<dbReference type="GO" id="GO:0008270">
    <property type="term" value="F:zinc ion binding"/>
    <property type="evidence" value="ECO:0007669"/>
    <property type="project" value="InterPro"/>
</dbReference>
<reference evidence="6" key="1">
    <citation type="submission" date="2006-10" db="EMBL/GenBank/DDBJ databases">
        <title>Complete sequence of Solibacter usitatus Ellin6076.</title>
        <authorList>
            <consortium name="US DOE Joint Genome Institute"/>
            <person name="Copeland A."/>
            <person name="Lucas S."/>
            <person name="Lapidus A."/>
            <person name="Barry K."/>
            <person name="Detter J.C."/>
            <person name="Glavina del Rio T."/>
            <person name="Hammon N."/>
            <person name="Israni S."/>
            <person name="Dalin E."/>
            <person name="Tice H."/>
            <person name="Pitluck S."/>
            <person name="Thompson L.S."/>
            <person name="Brettin T."/>
            <person name="Bruce D."/>
            <person name="Han C."/>
            <person name="Tapia R."/>
            <person name="Gilna P."/>
            <person name="Schmutz J."/>
            <person name="Larimer F."/>
            <person name="Land M."/>
            <person name="Hauser L."/>
            <person name="Kyrpides N."/>
            <person name="Mikhailova N."/>
            <person name="Janssen P.H."/>
            <person name="Kuske C.R."/>
            <person name="Richardson P."/>
        </authorList>
    </citation>
    <scope>NUCLEOTIDE SEQUENCE</scope>
    <source>
        <strain evidence="6">Ellin6076</strain>
    </source>
</reference>
<dbReference type="PANTHER" id="PTHR43401">
    <property type="entry name" value="L-THREONINE 3-DEHYDROGENASE"/>
    <property type="match status" value="1"/>
</dbReference>
<dbReference type="EMBL" id="CP000473">
    <property type="protein sequence ID" value="ABJ88443.1"/>
    <property type="molecule type" value="Genomic_DNA"/>
</dbReference>
<dbReference type="STRING" id="234267.Acid_7535"/>
<dbReference type="InterPro" id="IPR013154">
    <property type="entry name" value="ADH-like_N"/>
</dbReference>
<feature type="domain" description="Enoyl reductase (ER)" evidence="5">
    <location>
        <begin position="5"/>
        <end position="307"/>
    </location>
</feature>
<dbReference type="InterPro" id="IPR002328">
    <property type="entry name" value="ADH_Zn_CS"/>
</dbReference>
<evidence type="ECO:0000313" key="6">
    <source>
        <dbReference type="EMBL" id="ABJ88443.1"/>
    </source>
</evidence>
<dbReference type="Pfam" id="PF08240">
    <property type="entry name" value="ADH_N"/>
    <property type="match status" value="1"/>
</dbReference>
<dbReference type="AlphaFoldDB" id="Q01PH7"/>
<accession>Q01PH7</accession>
<dbReference type="GO" id="GO:0016616">
    <property type="term" value="F:oxidoreductase activity, acting on the CH-OH group of donors, NAD or NADP as acceptor"/>
    <property type="evidence" value="ECO:0007669"/>
    <property type="project" value="UniProtKB-ARBA"/>
</dbReference>
<comment type="cofactor">
    <cofactor evidence="4">
        <name>Zn(2+)</name>
        <dbReference type="ChEBI" id="CHEBI:29105"/>
    </cofactor>
</comment>
<evidence type="ECO:0000256" key="2">
    <source>
        <dbReference type="ARBA" id="ARBA00022833"/>
    </source>
</evidence>
<comment type="similarity">
    <text evidence="4">Belongs to the zinc-containing alcohol dehydrogenase family.</text>
</comment>
<evidence type="ECO:0000259" key="5">
    <source>
        <dbReference type="SMART" id="SM00829"/>
    </source>
</evidence>
<proteinExistence type="inferred from homology"/>
<dbReference type="eggNOG" id="COG1063">
    <property type="taxonomic scope" value="Bacteria"/>
</dbReference>
<sequence length="343" mass="36538">MNALLLTQYMHLEMVEMPVPAIGADDVLVRVRACGICGSDVHGLDGKTGRRIPPLVMGHEAAGEVVETGANVTDLRPGDRVTFDSTVYCGRCFHCTRGEVNLCDNREVLGVSPGPYRRHGAFAEYVSVPRRIMYRLPDSLSYEQAALIEAVSVAVHAVNLTPVRLGDSAVVVGSGMIGLLAMQAAKHAGCTRVIAVDPDEGRLRLAIGAGATDAINPKSTDAAAAIRELTEGRGADLAIECVGATDPIRTAIAGVRKGGAVTLVGNVAPEIEFPLQSVVTRQIRLQGSCASNGEYPACIDMMARGAIRVDELITAVAPLEEGPSWFDRLYRHEPHLMKVILRP</sequence>
<dbReference type="OrthoDB" id="9769198at2"/>
<dbReference type="InParanoid" id="Q01PH7"/>
<keyword evidence="2 4" id="KW-0862">Zinc</keyword>
<dbReference type="InterPro" id="IPR036291">
    <property type="entry name" value="NAD(P)-bd_dom_sf"/>
</dbReference>
<dbReference type="HOGENOM" id="CLU_026673_11_5_0"/>